<gene>
    <name evidence="1" type="ORF">ACHE_60252S</name>
</gene>
<reference evidence="1" key="2">
    <citation type="submission" date="2021-02" db="EMBL/GenBank/DDBJ databases">
        <title>Aspergillus chevalieri M1 genome sequence.</title>
        <authorList>
            <person name="Kadooka C."/>
            <person name="Mori K."/>
            <person name="Futagami T."/>
        </authorList>
    </citation>
    <scope>NUCLEOTIDE SEQUENCE</scope>
    <source>
        <strain evidence="1">M1</strain>
    </source>
</reference>
<dbReference type="GeneID" id="66984724"/>
<accession>A0A7R7ZR52</accession>
<organism evidence="1 2">
    <name type="scientific">Aspergillus chevalieri</name>
    <name type="common">Eurotium chevalieri</name>
    <dbReference type="NCBI Taxonomy" id="182096"/>
    <lineage>
        <taxon>Eukaryota</taxon>
        <taxon>Fungi</taxon>
        <taxon>Dikarya</taxon>
        <taxon>Ascomycota</taxon>
        <taxon>Pezizomycotina</taxon>
        <taxon>Eurotiomycetes</taxon>
        <taxon>Eurotiomycetidae</taxon>
        <taxon>Eurotiales</taxon>
        <taxon>Aspergillaceae</taxon>
        <taxon>Aspergillus</taxon>
        <taxon>Aspergillus subgen. Aspergillus</taxon>
    </lineage>
</organism>
<proteinExistence type="predicted"/>
<dbReference type="KEGG" id="ache:ACHE_60252S"/>
<reference evidence="1" key="1">
    <citation type="submission" date="2021-01" db="EMBL/GenBank/DDBJ databases">
        <authorList>
            <consortium name="Aspergillus chevalieri M1 genome sequencing consortium"/>
            <person name="Kazuki M."/>
            <person name="Futagami T."/>
        </authorList>
    </citation>
    <scope>NUCLEOTIDE SEQUENCE</scope>
    <source>
        <strain evidence="1">M1</strain>
    </source>
</reference>
<evidence type="ECO:0000313" key="1">
    <source>
        <dbReference type="EMBL" id="BCR90366.1"/>
    </source>
</evidence>
<dbReference type="RefSeq" id="XP_043138888.1">
    <property type="nucleotide sequence ID" value="XM_043281405.1"/>
</dbReference>
<keyword evidence="2" id="KW-1185">Reference proteome</keyword>
<sequence length="55" mass="6007">MVGLEAVNGAELFLQHVLSCDVVEKLAANEDSCQEETVEMTVNMDREQGVVVRVA</sequence>
<dbReference type="EMBL" id="AP024421">
    <property type="protein sequence ID" value="BCR90366.1"/>
    <property type="molecule type" value="Genomic_DNA"/>
</dbReference>
<name>A0A7R7ZR52_ASPCH</name>
<dbReference type="Proteomes" id="UP000637239">
    <property type="component" value="Chromosome 6"/>
</dbReference>
<evidence type="ECO:0000313" key="2">
    <source>
        <dbReference type="Proteomes" id="UP000637239"/>
    </source>
</evidence>
<dbReference type="AlphaFoldDB" id="A0A7R7ZR52"/>
<protein>
    <submittedName>
        <fullName evidence="1">Uncharacterized protein</fullName>
    </submittedName>
</protein>